<sequence length="128" mass="14353">MLLRIAATLPPSLDMGNDIMYWGWSGDGRFTTSSAYDYLAGSQLENNGRIWKYIWSWSGPQRIRQFMWLVVKDRLLTNDECFCRHLAESATCVLCGATRETRTGPACLGSRYGTYGVAGIPSFSRKPG</sequence>
<gene>
    <name evidence="2" type="ORF">SHERM_05239</name>
</gene>
<name>A0A9N7RPJ4_STRHE</name>
<comment type="caution">
    <text evidence="2">The sequence shown here is derived from an EMBL/GenBank/DDBJ whole genome shotgun (WGS) entry which is preliminary data.</text>
</comment>
<evidence type="ECO:0000313" key="2">
    <source>
        <dbReference type="EMBL" id="CAA0838661.1"/>
    </source>
</evidence>
<accession>A0A9N7RPJ4</accession>
<dbReference type="Proteomes" id="UP001153555">
    <property type="component" value="Unassembled WGS sequence"/>
</dbReference>
<dbReference type="AlphaFoldDB" id="A0A9N7RPJ4"/>
<dbReference type="OrthoDB" id="914227at2759"/>
<dbReference type="EMBL" id="CACSLK010031421">
    <property type="protein sequence ID" value="CAA0838661.1"/>
    <property type="molecule type" value="Genomic_DNA"/>
</dbReference>
<organism evidence="2 3">
    <name type="scientific">Striga hermonthica</name>
    <name type="common">Purple witchweed</name>
    <name type="synonym">Buchnera hermonthica</name>
    <dbReference type="NCBI Taxonomy" id="68872"/>
    <lineage>
        <taxon>Eukaryota</taxon>
        <taxon>Viridiplantae</taxon>
        <taxon>Streptophyta</taxon>
        <taxon>Embryophyta</taxon>
        <taxon>Tracheophyta</taxon>
        <taxon>Spermatophyta</taxon>
        <taxon>Magnoliopsida</taxon>
        <taxon>eudicotyledons</taxon>
        <taxon>Gunneridae</taxon>
        <taxon>Pentapetalae</taxon>
        <taxon>asterids</taxon>
        <taxon>lamiids</taxon>
        <taxon>Lamiales</taxon>
        <taxon>Orobanchaceae</taxon>
        <taxon>Buchnereae</taxon>
        <taxon>Striga</taxon>
    </lineage>
</organism>
<evidence type="ECO:0000313" key="3">
    <source>
        <dbReference type="Proteomes" id="UP001153555"/>
    </source>
</evidence>
<keyword evidence="3" id="KW-1185">Reference proteome</keyword>
<dbReference type="Pfam" id="PF13966">
    <property type="entry name" value="zf-RVT"/>
    <property type="match status" value="1"/>
</dbReference>
<dbReference type="InterPro" id="IPR026960">
    <property type="entry name" value="RVT-Znf"/>
</dbReference>
<feature type="domain" description="Reverse transcriptase zinc-binding" evidence="1">
    <location>
        <begin position="30"/>
        <end position="102"/>
    </location>
</feature>
<protein>
    <recommendedName>
        <fullName evidence="1">Reverse transcriptase zinc-binding domain-containing protein</fullName>
    </recommendedName>
</protein>
<reference evidence="2" key="1">
    <citation type="submission" date="2019-12" db="EMBL/GenBank/DDBJ databases">
        <authorList>
            <person name="Scholes J."/>
        </authorList>
    </citation>
    <scope>NUCLEOTIDE SEQUENCE</scope>
</reference>
<proteinExistence type="predicted"/>
<evidence type="ECO:0000259" key="1">
    <source>
        <dbReference type="Pfam" id="PF13966"/>
    </source>
</evidence>